<dbReference type="KEGG" id="emi:Emin_0095"/>
<protein>
    <recommendedName>
        <fullName evidence="3">ATP-grasp domain-containing protein</fullName>
    </recommendedName>
</protein>
<gene>
    <name evidence="1" type="ordered locus">Emin_0095</name>
</gene>
<accession>B2KAW5</accession>
<dbReference type="AlphaFoldDB" id="B2KAW5"/>
<evidence type="ECO:0000313" key="2">
    <source>
        <dbReference type="Proteomes" id="UP000001029"/>
    </source>
</evidence>
<evidence type="ECO:0000313" key="1">
    <source>
        <dbReference type="EMBL" id="ACC97661.1"/>
    </source>
</evidence>
<dbReference type="STRING" id="445932.Emin_0095"/>
<dbReference type="SUPFAM" id="SSF56059">
    <property type="entry name" value="Glutathione synthetase ATP-binding domain-like"/>
    <property type="match status" value="1"/>
</dbReference>
<keyword evidence="2" id="KW-1185">Reference proteome</keyword>
<organism evidence="1 2">
    <name type="scientific">Elusimicrobium minutum (strain Pei191)</name>
    <dbReference type="NCBI Taxonomy" id="445932"/>
    <lineage>
        <taxon>Bacteria</taxon>
        <taxon>Pseudomonadati</taxon>
        <taxon>Elusimicrobiota</taxon>
        <taxon>Elusimicrobia</taxon>
        <taxon>Elusimicrobiales</taxon>
        <taxon>Elusimicrobiaceae</taxon>
        <taxon>Elusimicrobium</taxon>
    </lineage>
</organism>
<sequence>MADKIWIFNVDDFIYKSQALAVLKEHALTYLQILKPNDMCIVSPFTEKDEYFTAYTAAIKGLKHKKWMFQPKKHAKDESLIQAIMKDKALVGKIKNFCKHGFVLIPLKYTEEFQKLSKMCGNKLLNNSIAIQEANNKLRFKKLCKEFGIRTMQPVFERKDGKDKSHILAFINANETYLLRRPSSMGGYGNIAGKITDLLPLMRLFNKDGDFFIEKYKKVEKTLGSLCILKDDGAAFVGIDCQFPHREGWEGRFFPFKKFDKKILERIKEKSMLMAEYFHKKGVRGQVNFNWAITIKDGEYKLRGLECNSRYNGFGLCLRLAKTVFDIPQEKLHFYLDTNIAIDESYTTKDIIKIIFKINTGVKFKGGIVLTSAVKNGRMAMCFISTSPKNVQLLRLALKRAVKNIDLN</sequence>
<dbReference type="RefSeq" id="WP_012414276.1">
    <property type="nucleotide sequence ID" value="NC_010644.1"/>
</dbReference>
<dbReference type="EMBL" id="CP001055">
    <property type="protein sequence ID" value="ACC97661.1"/>
    <property type="molecule type" value="Genomic_DNA"/>
</dbReference>
<reference evidence="1 2" key="1">
    <citation type="journal article" date="2009" name="Appl. Environ. Microbiol.">
        <title>Genomic analysis of 'Elusimicrobium minutum,' the first cultivated representative of the phylum 'Elusimicrobia' (formerly termite group 1).</title>
        <authorList>
            <person name="Herlemann D.P.R."/>
            <person name="Geissinger O."/>
            <person name="Ikeda-Ohtsubo W."/>
            <person name="Kunin V."/>
            <person name="Sun H."/>
            <person name="Lapidus A."/>
            <person name="Hugenholtz P."/>
            <person name="Brune A."/>
        </authorList>
    </citation>
    <scope>NUCLEOTIDE SEQUENCE [LARGE SCALE GENOMIC DNA]</scope>
    <source>
        <strain evidence="1 2">Pei191</strain>
    </source>
</reference>
<evidence type="ECO:0008006" key="3">
    <source>
        <dbReference type="Google" id="ProtNLM"/>
    </source>
</evidence>
<name>B2KAW5_ELUMP</name>
<dbReference type="HOGENOM" id="CLU_673930_0_0_0"/>
<proteinExistence type="predicted"/>
<dbReference type="Proteomes" id="UP000001029">
    <property type="component" value="Chromosome"/>
</dbReference>